<evidence type="ECO:0000256" key="13">
    <source>
        <dbReference type="SAM" id="SignalP"/>
    </source>
</evidence>
<keyword evidence="14" id="KW-0282">Flagellum</keyword>
<evidence type="ECO:0000256" key="2">
    <source>
        <dbReference type="ARBA" id="ARBA00021714"/>
    </source>
</evidence>
<evidence type="ECO:0000256" key="1">
    <source>
        <dbReference type="ARBA" id="ARBA00006257"/>
    </source>
</evidence>
<name>A0A518BSQ8_9BACT</name>
<feature type="transmembrane region" description="Helical" evidence="12">
    <location>
        <begin position="217"/>
        <end position="241"/>
    </location>
</feature>
<dbReference type="GO" id="GO:0009306">
    <property type="term" value="P:protein secretion"/>
    <property type="evidence" value="ECO:0007669"/>
    <property type="project" value="UniProtKB-UniRule"/>
</dbReference>
<dbReference type="Pfam" id="PF00813">
    <property type="entry name" value="FliP"/>
    <property type="match status" value="1"/>
</dbReference>
<protein>
    <recommendedName>
        <fullName evidence="2 12">Flagellar biosynthetic protein FliP</fullName>
    </recommendedName>
</protein>
<feature type="signal peptide" evidence="13">
    <location>
        <begin position="1"/>
        <end position="27"/>
    </location>
</feature>
<keyword evidence="13" id="KW-0732">Signal</keyword>
<dbReference type="PROSITE" id="PS01061">
    <property type="entry name" value="FLIP_2"/>
    <property type="match status" value="1"/>
</dbReference>
<dbReference type="Proteomes" id="UP000316921">
    <property type="component" value="Chromosome"/>
</dbReference>
<evidence type="ECO:0000256" key="8">
    <source>
        <dbReference type="ARBA" id="ARBA00022989"/>
    </source>
</evidence>
<dbReference type="GO" id="GO:0005886">
    <property type="term" value="C:plasma membrane"/>
    <property type="evidence" value="ECO:0007669"/>
    <property type="project" value="UniProtKB-SubCell"/>
</dbReference>
<keyword evidence="5 12" id="KW-0812">Transmembrane</keyword>
<dbReference type="InterPro" id="IPR005837">
    <property type="entry name" value="FliP"/>
</dbReference>
<evidence type="ECO:0000313" key="14">
    <source>
        <dbReference type="EMBL" id="QDU70008.1"/>
    </source>
</evidence>
<dbReference type="AlphaFoldDB" id="A0A518BSQ8"/>
<comment type="subcellular location">
    <subcellularLocation>
        <location evidence="12">Cell membrane</location>
        <topology evidence="12">Multi-pass membrane protein</topology>
    </subcellularLocation>
    <subcellularLocation>
        <location evidence="12">Bacterial flagellum basal body</location>
    </subcellularLocation>
</comment>
<evidence type="ECO:0000256" key="6">
    <source>
        <dbReference type="ARBA" id="ARBA00022795"/>
    </source>
</evidence>
<keyword evidence="6 12" id="KW-1005">Bacterial flagellum biogenesis</keyword>
<keyword evidence="11 12" id="KW-1006">Bacterial flagellum protein export</keyword>
<keyword evidence="9 12" id="KW-0472">Membrane</keyword>
<keyword evidence="14" id="KW-0969">Cilium</keyword>
<evidence type="ECO:0000256" key="4">
    <source>
        <dbReference type="ARBA" id="ARBA00022475"/>
    </source>
</evidence>
<dbReference type="InterPro" id="IPR005838">
    <property type="entry name" value="T3SS_IM_P"/>
</dbReference>
<evidence type="ECO:0000256" key="9">
    <source>
        <dbReference type="ARBA" id="ARBA00023136"/>
    </source>
</evidence>
<keyword evidence="3 12" id="KW-0813">Transport</keyword>
<feature type="transmembrane region" description="Helical" evidence="12">
    <location>
        <begin position="253"/>
        <end position="274"/>
    </location>
</feature>
<dbReference type="PRINTS" id="PR00951">
    <property type="entry name" value="FLGBIOSNFLIP"/>
</dbReference>
<dbReference type="PANTHER" id="PTHR30587">
    <property type="entry name" value="FLAGELLAR BIOSYNTHETIC PROTEIN FLIP"/>
    <property type="match status" value="1"/>
</dbReference>
<organism evidence="14 15">
    <name type="scientific">Engelhardtia mirabilis</name>
    <dbReference type="NCBI Taxonomy" id="2528011"/>
    <lineage>
        <taxon>Bacteria</taxon>
        <taxon>Pseudomonadati</taxon>
        <taxon>Planctomycetota</taxon>
        <taxon>Planctomycetia</taxon>
        <taxon>Planctomycetia incertae sedis</taxon>
        <taxon>Engelhardtia</taxon>
    </lineage>
</organism>
<keyword evidence="8 12" id="KW-1133">Transmembrane helix</keyword>
<keyword evidence="4 12" id="KW-1003">Cell membrane</keyword>
<evidence type="ECO:0000256" key="7">
    <source>
        <dbReference type="ARBA" id="ARBA00022927"/>
    </source>
</evidence>
<comment type="function">
    <text evidence="12">Plays a role in the flagellum-specific transport system.</text>
</comment>
<dbReference type="GO" id="GO:0044781">
    <property type="term" value="P:bacterial-type flagellum organization"/>
    <property type="evidence" value="ECO:0007669"/>
    <property type="project" value="UniProtKB-UniRule"/>
</dbReference>
<reference evidence="14 15" key="1">
    <citation type="submission" date="2019-02" db="EMBL/GenBank/DDBJ databases">
        <title>Deep-cultivation of Planctomycetes and their phenomic and genomic characterization uncovers novel biology.</title>
        <authorList>
            <person name="Wiegand S."/>
            <person name="Jogler M."/>
            <person name="Boedeker C."/>
            <person name="Pinto D."/>
            <person name="Vollmers J."/>
            <person name="Rivas-Marin E."/>
            <person name="Kohn T."/>
            <person name="Peeters S.H."/>
            <person name="Heuer A."/>
            <person name="Rast P."/>
            <person name="Oberbeckmann S."/>
            <person name="Bunk B."/>
            <person name="Jeske O."/>
            <person name="Meyerdierks A."/>
            <person name="Storesund J.E."/>
            <person name="Kallscheuer N."/>
            <person name="Luecker S."/>
            <person name="Lage O.M."/>
            <person name="Pohl T."/>
            <person name="Merkel B.J."/>
            <person name="Hornburger P."/>
            <person name="Mueller R.-W."/>
            <person name="Bruemmer F."/>
            <person name="Labrenz M."/>
            <person name="Spormann A.M."/>
            <person name="Op den Camp H."/>
            <person name="Overmann J."/>
            <person name="Amann R."/>
            <person name="Jetten M.S.M."/>
            <person name="Mascher T."/>
            <person name="Medema M.H."/>
            <person name="Devos D.P."/>
            <person name="Kaster A.-K."/>
            <person name="Ovreas L."/>
            <person name="Rohde M."/>
            <person name="Galperin M.Y."/>
            <person name="Jogler C."/>
        </authorList>
    </citation>
    <scope>NUCLEOTIDE SEQUENCE [LARGE SCALE GENOMIC DNA]</scope>
    <source>
        <strain evidence="14 15">Pla133</strain>
    </source>
</reference>
<feature type="transmembrane region" description="Helical" evidence="12">
    <location>
        <begin position="73"/>
        <end position="103"/>
    </location>
</feature>
<dbReference type="NCBIfam" id="NF009438">
    <property type="entry name" value="PRK12797.1"/>
    <property type="match status" value="1"/>
</dbReference>
<keyword evidence="15" id="KW-1185">Reference proteome</keyword>
<keyword evidence="7 12" id="KW-0653">Protein transport</keyword>
<accession>A0A518BSQ8</accession>
<evidence type="ECO:0000256" key="12">
    <source>
        <dbReference type="RuleBase" id="RU362069"/>
    </source>
</evidence>
<dbReference type="PRINTS" id="PR01302">
    <property type="entry name" value="TYPE3IMPPROT"/>
</dbReference>
<dbReference type="RefSeq" id="WP_145070442.1">
    <property type="nucleotide sequence ID" value="NZ_CP036287.1"/>
</dbReference>
<dbReference type="NCBIfam" id="TIGR01103">
    <property type="entry name" value="fliP"/>
    <property type="match status" value="1"/>
</dbReference>
<dbReference type="PANTHER" id="PTHR30587:SF0">
    <property type="entry name" value="FLAGELLAR BIOSYNTHETIC PROTEIN FLIP"/>
    <property type="match status" value="1"/>
</dbReference>
<proteinExistence type="inferred from homology"/>
<dbReference type="EMBL" id="CP036287">
    <property type="protein sequence ID" value="QDU70008.1"/>
    <property type="molecule type" value="Genomic_DNA"/>
</dbReference>
<keyword evidence="10" id="KW-0975">Bacterial flagellum</keyword>
<keyword evidence="14" id="KW-0966">Cell projection</keyword>
<evidence type="ECO:0000256" key="10">
    <source>
        <dbReference type="ARBA" id="ARBA00023143"/>
    </source>
</evidence>
<dbReference type="KEGG" id="pbap:Pla133_51310"/>
<evidence type="ECO:0000313" key="15">
    <source>
        <dbReference type="Proteomes" id="UP000316921"/>
    </source>
</evidence>
<feature type="chain" id="PRO_5022197073" description="Flagellar biosynthetic protein FliP" evidence="13">
    <location>
        <begin position="28"/>
        <end position="277"/>
    </location>
</feature>
<evidence type="ECO:0000256" key="3">
    <source>
        <dbReference type="ARBA" id="ARBA00022448"/>
    </source>
</evidence>
<gene>
    <name evidence="12 14" type="primary">fliP</name>
    <name evidence="14" type="ORF">Pla133_51310</name>
</gene>
<evidence type="ECO:0000256" key="11">
    <source>
        <dbReference type="ARBA" id="ARBA00023225"/>
    </source>
</evidence>
<dbReference type="GO" id="GO:0009425">
    <property type="term" value="C:bacterial-type flagellum basal body"/>
    <property type="evidence" value="ECO:0007669"/>
    <property type="project" value="UniProtKB-SubCell"/>
</dbReference>
<dbReference type="PROSITE" id="PS01060">
    <property type="entry name" value="FLIP_1"/>
    <property type="match status" value="1"/>
</dbReference>
<evidence type="ECO:0000256" key="5">
    <source>
        <dbReference type="ARBA" id="ARBA00022692"/>
    </source>
</evidence>
<comment type="similarity">
    <text evidence="1 12">Belongs to the FliP/MopC/SpaP family.</text>
</comment>
<feature type="transmembrane region" description="Helical" evidence="12">
    <location>
        <begin position="115"/>
        <end position="134"/>
    </location>
</feature>
<sequence length="277" mass="29801" precursor="true">MSRTHRNCLRALVALIVLLFASPTVSAQIAEDKYIAEAGTSTLVDGLDGEDGYSGADQTELPEDQRLSSAIEIVLVLTALSLLPAALISVTSFTRIVIVLSFVRRSLSTNELPPTPIIIGLALFLTSFVMGPVITRVHQEAYVPYSQGEMDSGEALDLAWGELSGFLLANTRPGELALFTEIAGLDEAEIQSAGLPFNVVVPAFVLSELKTAFQMGFLLFLPFLVIDLVIASVLLSMGMFMLPPVMISTPFKILLFVLVDGWHLICHSLVTSFATAA</sequence>